<feature type="compositionally biased region" description="Polar residues" evidence="7">
    <location>
        <begin position="257"/>
        <end position="269"/>
    </location>
</feature>
<dbReference type="SUPFAM" id="SSF52540">
    <property type="entry name" value="P-loop containing nucleoside triphosphate hydrolases"/>
    <property type="match status" value="1"/>
</dbReference>
<dbReference type="GO" id="GO:0003688">
    <property type="term" value="F:DNA replication origin binding"/>
    <property type="evidence" value="ECO:0007669"/>
    <property type="project" value="TreeGrafter"/>
</dbReference>
<keyword evidence="6" id="KW-0067">ATP-binding</keyword>
<evidence type="ECO:0000256" key="5">
    <source>
        <dbReference type="ARBA" id="ARBA00023242"/>
    </source>
</evidence>
<dbReference type="GO" id="GO:0046872">
    <property type="term" value="F:metal ion binding"/>
    <property type="evidence" value="ECO:0007669"/>
    <property type="project" value="UniProtKB-KW"/>
</dbReference>
<dbReference type="GO" id="GO:0005524">
    <property type="term" value="F:ATP binding"/>
    <property type="evidence" value="ECO:0007669"/>
    <property type="project" value="UniProtKB-KW"/>
</dbReference>
<dbReference type="InterPro" id="IPR015163">
    <property type="entry name" value="Cdc6_C"/>
</dbReference>
<feature type="region of interest" description="Disordered" evidence="7">
    <location>
        <begin position="1"/>
        <end position="79"/>
    </location>
</feature>
<evidence type="ECO:0000256" key="1">
    <source>
        <dbReference type="ARBA" id="ARBA00004123"/>
    </source>
</evidence>
<organism evidence="9 10">
    <name type="scientific">Petromyzon marinus</name>
    <name type="common">Sea lamprey</name>
    <dbReference type="NCBI Taxonomy" id="7757"/>
    <lineage>
        <taxon>Eukaryota</taxon>
        <taxon>Metazoa</taxon>
        <taxon>Chordata</taxon>
        <taxon>Craniata</taxon>
        <taxon>Vertebrata</taxon>
        <taxon>Cyclostomata</taxon>
        <taxon>Hyperoartia</taxon>
        <taxon>Petromyzontiformes</taxon>
        <taxon>Petromyzontidae</taxon>
        <taxon>Petromyzon</taxon>
    </lineage>
</organism>
<keyword evidence="4 6" id="KW-0238">DNA-binding</keyword>
<comment type="function">
    <text evidence="6">Component of the origin recognition complex (ORC) that binds origins of replication. DNA-binding is ATP-dependent, however specific DNA sequences that define origins of replication have not been identified so far. ORC is required to assemble the pre-replication complex necessary to initiate DNA replication.</text>
</comment>
<dbReference type="GO" id="GO:0005664">
    <property type="term" value="C:nuclear origin of replication recognition complex"/>
    <property type="evidence" value="ECO:0007669"/>
    <property type="project" value="TreeGrafter"/>
</dbReference>
<comment type="subcellular location">
    <subcellularLocation>
        <location evidence="1 6">Nucleus</location>
    </subcellularLocation>
</comment>
<evidence type="ECO:0000256" key="2">
    <source>
        <dbReference type="ARBA" id="ARBA00022705"/>
    </source>
</evidence>
<feature type="compositionally biased region" description="Low complexity" evidence="7">
    <location>
        <begin position="194"/>
        <end position="227"/>
    </location>
</feature>
<dbReference type="SMART" id="SM00382">
    <property type="entry name" value="AAA"/>
    <property type="match status" value="1"/>
</dbReference>
<keyword evidence="2 6" id="KW-0235">DNA replication</keyword>
<feature type="compositionally biased region" description="Pro residues" evidence="7">
    <location>
        <begin position="157"/>
        <end position="193"/>
    </location>
</feature>
<feature type="compositionally biased region" description="Polar residues" evidence="7">
    <location>
        <begin position="110"/>
        <end position="136"/>
    </location>
</feature>
<protein>
    <recommendedName>
        <fullName evidence="6">Origin recognition complex subunit 1</fullName>
    </recommendedName>
</protein>
<evidence type="ECO:0000256" key="7">
    <source>
        <dbReference type="SAM" id="MobiDB-lite"/>
    </source>
</evidence>
<dbReference type="Pfam" id="PF09079">
    <property type="entry name" value="WHD_Cdc6"/>
    <property type="match status" value="1"/>
</dbReference>
<dbReference type="Gene3D" id="3.40.50.300">
    <property type="entry name" value="P-loop containing nucleotide triphosphate hydrolases"/>
    <property type="match status" value="1"/>
</dbReference>
<evidence type="ECO:0000313" key="10">
    <source>
        <dbReference type="RefSeq" id="XP_032835727.1"/>
    </source>
</evidence>
<keyword evidence="6" id="KW-0547">Nucleotide-binding</keyword>
<accession>A0AAJ7UJ23</accession>
<dbReference type="Pfam" id="PF13191">
    <property type="entry name" value="AAA_16"/>
    <property type="match status" value="1"/>
</dbReference>
<sequence>MPRYNTRNSGSTIVDSGSKIRSSGSTIPDSGPKTRSSGSKIPDSGSSILDSGGSRKRRAAEDHGRRLGHVTPVMTSPDTKCTLVPRVSISDILSLILSDETDDGDDDGTHQQYSVNLTPTSRKRLGNQQHQQQQSDILRLAPVSSPLRVKTTTFQPSRPPPSSLPPLPSSPPSPPPPSSSTSPPPSSPPPSSPPSSLSPSSSSPSSPPSSSSLSSPSSPSSSASSSPVPVRRTKKVLRKPQTKAQKTKTTRTPKLPSRTQALKTETGPSVSLPCLPCRESEFHEILDFVESKLDTLSGGCMFISGVPGTGKTATIRAVLSYLVDQAGPRGDEALTVVSINAMELTEPRQVYSKLLKAMSGERAAPSRAAQILNELFARRSKRSVLLILDELDLLVTRRQDLLYSLSDWATGGSSCLILLAIANTLDLPERVMLTRVSSRLGLTRMCFQPYSFQQLQEIARSHLSGVASFEPDALQLVARKVAALSGDARRMLDVCRRAAEIAAAEVKASSSISPTCPTSSSANGRRAAGRSRDPARAAAVAANGKEPRVGLRQVGAALEETFRSPCVAATRECSSLDKFFLEAVLSEFSRTGLEETSFGQVFVSLRSLLLLSGHPPCSVSAALGSCSRLLSARLLLSSSTPGLRRRLRLNVPRADLLYALRGGDSA</sequence>
<reference evidence="10" key="1">
    <citation type="submission" date="2025-08" db="UniProtKB">
        <authorList>
            <consortium name="RefSeq"/>
        </authorList>
    </citation>
    <scope>IDENTIFICATION</scope>
    <source>
        <tissue evidence="10">Sperm</tissue>
    </source>
</reference>
<dbReference type="InterPro" id="IPR050311">
    <property type="entry name" value="ORC1/CDC6"/>
</dbReference>
<dbReference type="InterPro" id="IPR003593">
    <property type="entry name" value="AAA+_ATPase"/>
</dbReference>
<evidence type="ECO:0000256" key="6">
    <source>
        <dbReference type="RuleBase" id="RU365058"/>
    </source>
</evidence>
<gene>
    <name evidence="10" type="primary">LOC116957595</name>
</gene>
<keyword evidence="3" id="KW-0479">Metal-binding</keyword>
<dbReference type="PANTHER" id="PTHR10763">
    <property type="entry name" value="CELL DIVISION CONTROL PROTEIN 6-RELATED"/>
    <property type="match status" value="1"/>
</dbReference>
<dbReference type="AlphaFoldDB" id="A0AAJ7UJ23"/>
<keyword evidence="5 6" id="KW-0539">Nucleus</keyword>
<dbReference type="RefSeq" id="XP_032835727.1">
    <property type="nucleotide sequence ID" value="XM_032979836.1"/>
</dbReference>
<dbReference type="Proteomes" id="UP001318040">
    <property type="component" value="Chromosome 78"/>
</dbReference>
<evidence type="ECO:0000313" key="9">
    <source>
        <dbReference type="Proteomes" id="UP001318040"/>
    </source>
</evidence>
<dbReference type="InterPro" id="IPR027417">
    <property type="entry name" value="P-loop_NTPase"/>
</dbReference>
<dbReference type="InterPro" id="IPR041083">
    <property type="entry name" value="AAA_lid_10"/>
</dbReference>
<proteinExistence type="inferred from homology"/>
<evidence type="ECO:0000259" key="8">
    <source>
        <dbReference type="SMART" id="SM00382"/>
    </source>
</evidence>
<dbReference type="Pfam" id="PF17872">
    <property type="entry name" value="AAA_lid_10"/>
    <property type="match status" value="1"/>
</dbReference>
<comment type="similarity">
    <text evidence="6">Belongs to the ORC1 family.</text>
</comment>
<dbReference type="InterPro" id="IPR041664">
    <property type="entry name" value="AAA_16"/>
</dbReference>
<feature type="compositionally biased region" description="Low complexity" evidence="7">
    <location>
        <begin position="36"/>
        <end position="52"/>
    </location>
</feature>
<feature type="region of interest" description="Disordered" evidence="7">
    <location>
        <begin position="99"/>
        <end position="270"/>
    </location>
</feature>
<feature type="compositionally biased region" description="Low complexity" evidence="7">
    <location>
        <begin position="513"/>
        <end position="526"/>
    </location>
</feature>
<dbReference type="KEGG" id="pmrn:116957595"/>
<dbReference type="PANTHER" id="PTHR10763:SF23">
    <property type="entry name" value="ORIGIN RECOGNITION COMPLEX SUBUNIT 1"/>
    <property type="match status" value="1"/>
</dbReference>
<dbReference type="GO" id="GO:0033314">
    <property type="term" value="P:mitotic DNA replication checkpoint signaling"/>
    <property type="evidence" value="ECO:0007669"/>
    <property type="project" value="TreeGrafter"/>
</dbReference>
<name>A0AAJ7UJ23_PETMA</name>
<dbReference type="GO" id="GO:0006270">
    <property type="term" value="P:DNA replication initiation"/>
    <property type="evidence" value="ECO:0007669"/>
    <property type="project" value="TreeGrafter"/>
</dbReference>
<evidence type="ECO:0000256" key="3">
    <source>
        <dbReference type="ARBA" id="ARBA00022723"/>
    </source>
</evidence>
<feature type="compositionally biased region" description="Basic residues" evidence="7">
    <location>
        <begin position="231"/>
        <end position="251"/>
    </location>
</feature>
<evidence type="ECO:0000256" key="4">
    <source>
        <dbReference type="ARBA" id="ARBA00023125"/>
    </source>
</evidence>
<feature type="region of interest" description="Disordered" evidence="7">
    <location>
        <begin position="513"/>
        <end position="543"/>
    </location>
</feature>
<keyword evidence="9" id="KW-1185">Reference proteome</keyword>
<comment type="subunit">
    <text evidence="6">ORC is composed of six subunits.</text>
</comment>
<feature type="compositionally biased region" description="Polar residues" evidence="7">
    <location>
        <begin position="1"/>
        <end position="28"/>
    </location>
</feature>
<feature type="domain" description="AAA+ ATPase" evidence="8">
    <location>
        <begin position="297"/>
        <end position="446"/>
    </location>
</feature>